<dbReference type="SUPFAM" id="SSF46785">
    <property type="entry name" value="Winged helix' DNA-binding domain"/>
    <property type="match status" value="1"/>
</dbReference>
<comment type="caution">
    <text evidence="7">The sequence shown here is derived from an EMBL/GenBank/DDBJ whole genome shotgun (WGS) entry which is preliminary data.</text>
</comment>
<keyword evidence="2" id="KW-0663">Pyridoxal phosphate</keyword>
<protein>
    <submittedName>
        <fullName evidence="7">PLP-dependent aminotransferase family protein</fullName>
    </submittedName>
</protein>
<evidence type="ECO:0000256" key="3">
    <source>
        <dbReference type="ARBA" id="ARBA00023015"/>
    </source>
</evidence>
<comment type="similarity">
    <text evidence="1">In the C-terminal section; belongs to the class-I pyridoxal-phosphate-dependent aminotransferase family.</text>
</comment>
<dbReference type="CDD" id="cd07377">
    <property type="entry name" value="WHTH_GntR"/>
    <property type="match status" value="1"/>
</dbReference>
<name>A0ABS9LB30_9MICC</name>
<feature type="domain" description="HTH gntR-type" evidence="6">
    <location>
        <begin position="15"/>
        <end position="83"/>
    </location>
</feature>
<dbReference type="SUPFAM" id="SSF53383">
    <property type="entry name" value="PLP-dependent transferases"/>
    <property type="match status" value="1"/>
</dbReference>
<dbReference type="Pfam" id="PF00155">
    <property type="entry name" value="Aminotran_1_2"/>
    <property type="match status" value="1"/>
</dbReference>
<dbReference type="CDD" id="cd00609">
    <property type="entry name" value="AAT_like"/>
    <property type="match status" value="1"/>
</dbReference>
<evidence type="ECO:0000256" key="5">
    <source>
        <dbReference type="ARBA" id="ARBA00023163"/>
    </source>
</evidence>
<keyword evidence="5" id="KW-0804">Transcription</keyword>
<dbReference type="SMART" id="SM00345">
    <property type="entry name" value="HTH_GNTR"/>
    <property type="match status" value="1"/>
</dbReference>
<dbReference type="InterPro" id="IPR000524">
    <property type="entry name" value="Tscrpt_reg_HTH_GntR"/>
</dbReference>
<reference evidence="7" key="1">
    <citation type="submission" date="2022-01" db="EMBL/GenBank/DDBJ databases">
        <authorList>
            <person name="Jo J.-H."/>
            <person name="Im W.-T."/>
        </authorList>
    </citation>
    <scope>NUCLEOTIDE SEQUENCE</scope>
    <source>
        <strain evidence="7">I2-34</strain>
    </source>
</reference>
<dbReference type="PANTHER" id="PTHR46577">
    <property type="entry name" value="HTH-TYPE TRANSCRIPTIONAL REGULATORY PROTEIN GABR"/>
    <property type="match status" value="1"/>
</dbReference>
<evidence type="ECO:0000256" key="4">
    <source>
        <dbReference type="ARBA" id="ARBA00023125"/>
    </source>
</evidence>
<keyword evidence="7" id="KW-0808">Transferase</keyword>
<dbReference type="GO" id="GO:0008483">
    <property type="term" value="F:transaminase activity"/>
    <property type="evidence" value="ECO:0007669"/>
    <property type="project" value="UniProtKB-KW"/>
</dbReference>
<dbReference type="PROSITE" id="PS50949">
    <property type="entry name" value="HTH_GNTR"/>
    <property type="match status" value="1"/>
</dbReference>
<dbReference type="PRINTS" id="PR00035">
    <property type="entry name" value="HTHGNTR"/>
</dbReference>
<dbReference type="InterPro" id="IPR004839">
    <property type="entry name" value="Aminotransferase_I/II_large"/>
</dbReference>
<proteinExistence type="inferred from homology"/>
<accession>A0ABS9LB30</accession>
<dbReference type="PANTHER" id="PTHR46577:SF1">
    <property type="entry name" value="HTH-TYPE TRANSCRIPTIONAL REGULATORY PROTEIN GABR"/>
    <property type="match status" value="1"/>
</dbReference>
<evidence type="ECO:0000256" key="2">
    <source>
        <dbReference type="ARBA" id="ARBA00022898"/>
    </source>
</evidence>
<dbReference type="InterPro" id="IPR036390">
    <property type="entry name" value="WH_DNA-bd_sf"/>
</dbReference>
<organism evidence="7 8">
    <name type="scientific">Arthrobacter hankyongi</name>
    <dbReference type="NCBI Taxonomy" id="2904801"/>
    <lineage>
        <taxon>Bacteria</taxon>
        <taxon>Bacillati</taxon>
        <taxon>Actinomycetota</taxon>
        <taxon>Actinomycetes</taxon>
        <taxon>Micrococcales</taxon>
        <taxon>Micrococcaceae</taxon>
        <taxon>Arthrobacter</taxon>
    </lineage>
</organism>
<evidence type="ECO:0000313" key="7">
    <source>
        <dbReference type="EMBL" id="MCG2623718.1"/>
    </source>
</evidence>
<dbReference type="InterPro" id="IPR036388">
    <property type="entry name" value="WH-like_DNA-bd_sf"/>
</dbReference>
<keyword evidence="8" id="KW-1185">Reference proteome</keyword>
<keyword evidence="7" id="KW-0032">Aminotransferase</keyword>
<dbReference type="InterPro" id="IPR051446">
    <property type="entry name" value="HTH_trans_reg/aminotransferase"/>
</dbReference>
<sequence>MATELPIVLDRSSSVPLTVQLAQTLRTAILDGTIKRDEALPATRALARTLGISRGTVVTAYDQLLGEGYLLAHPRRGTLVSLEFPAAAGDRRPSAALPAGPAPGEAAEPWADLVPGHPSPRGLADAAWKAAWRRAVNESDRAWLPPAAGTAELRRAIAGHLRRARGLACQPSDVIVTAGTSEALLLLAIGLKPEGRALRIAVEDPGYPTARRVLQAAGVDIQGVGATMDGMDPGRLQALDPLPDAVLATPSHQYPLGGRMSVQERADLLAWAAGHGVIVIEDDYDSEFRHARMPLPAMASLDAAGVTVLVGTFSKVLTPWLRCGYLVAFGVLGGRLRRARAALDTPVSGIQQQALAYFIDSGGLARHIARTRREYAHRRQLVLAKLGQLPGVTLGGLDGGLHVIVQFAQPAGPLIAALAERGIRVASLADYSADGAALNGLVIGYGAPSDLTLSSALSVIASLLDGG</sequence>
<dbReference type="RefSeq" id="WP_237823472.1">
    <property type="nucleotide sequence ID" value="NZ_JAKLTQ010000016.1"/>
</dbReference>
<evidence type="ECO:0000256" key="1">
    <source>
        <dbReference type="ARBA" id="ARBA00005384"/>
    </source>
</evidence>
<dbReference type="Gene3D" id="1.10.10.10">
    <property type="entry name" value="Winged helix-like DNA-binding domain superfamily/Winged helix DNA-binding domain"/>
    <property type="match status" value="1"/>
</dbReference>
<dbReference type="Gene3D" id="3.40.640.10">
    <property type="entry name" value="Type I PLP-dependent aspartate aminotransferase-like (Major domain)"/>
    <property type="match status" value="1"/>
</dbReference>
<dbReference type="InterPro" id="IPR015421">
    <property type="entry name" value="PyrdxlP-dep_Trfase_major"/>
</dbReference>
<dbReference type="InterPro" id="IPR015424">
    <property type="entry name" value="PyrdxlP-dep_Trfase"/>
</dbReference>
<evidence type="ECO:0000313" key="8">
    <source>
        <dbReference type="Proteomes" id="UP001165368"/>
    </source>
</evidence>
<dbReference type="Pfam" id="PF00392">
    <property type="entry name" value="GntR"/>
    <property type="match status" value="1"/>
</dbReference>
<keyword evidence="3" id="KW-0805">Transcription regulation</keyword>
<dbReference type="Proteomes" id="UP001165368">
    <property type="component" value="Unassembled WGS sequence"/>
</dbReference>
<keyword evidence="4" id="KW-0238">DNA-binding</keyword>
<evidence type="ECO:0000259" key="6">
    <source>
        <dbReference type="PROSITE" id="PS50949"/>
    </source>
</evidence>
<dbReference type="EMBL" id="JAKLTQ010000016">
    <property type="protein sequence ID" value="MCG2623718.1"/>
    <property type="molecule type" value="Genomic_DNA"/>
</dbReference>
<gene>
    <name evidence="7" type="ORF">LVY72_17630</name>
</gene>